<evidence type="ECO:0000313" key="3">
    <source>
        <dbReference type="Proteomes" id="UP001054837"/>
    </source>
</evidence>
<dbReference type="Proteomes" id="UP001054837">
    <property type="component" value="Unassembled WGS sequence"/>
</dbReference>
<gene>
    <name evidence="2" type="ORF">CDAR_301921</name>
</gene>
<organism evidence="2 3">
    <name type="scientific">Caerostris darwini</name>
    <dbReference type="NCBI Taxonomy" id="1538125"/>
    <lineage>
        <taxon>Eukaryota</taxon>
        <taxon>Metazoa</taxon>
        <taxon>Ecdysozoa</taxon>
        <taxon>Arthropoda</taxon>
        <taxon>Chelicerata</taxon>
        <taxon>Arachnida</taxon>
        <taxon>Araneae</taxon>
        <taxon>Araneomorphae</taxon>
        <taxon>Entelegynae</taxon>
        <taxon>Araneoidea</taxon>
        <taxon>Araneidae</taxon>
        <taxon>Caerostris</taxon>
    </lineage>
</organism>
<sequence length="104" mass="11140">MRLITLEWGLTVIDGGPPNPENVTARHEMTPSVFPPWLGAYYSSTLARTRSIVMSGSQISCSQIPHLLSQRLHSSGNDAAHRSRLGGGSKDIDGLPQNTGNVTA</sequence>
<feature type="region of interest" description="Disordered" evidence="1">
    <location>
        <begin position="72"/>
        <end position="104"/>
    </location>
</feature>
<keyword evidence="3" id="KW-1185">Reference proteome</keyword>
<comment type="caution">
    <text evidence="2">The sequence shown here is derived from an EMBL/GenBank/DDBJ whole genome shotgun (WGS) entry which is preliminary data.</text>
</comment>
<evidence type="ECO:0000256" key="1">
    <source>
        <dbReference type="SAM" id="MobiDB-lite"/>
    </source>
</evidence>
<dbReference type="EMBL" id="BPLQ01011256">
    <property type="protein sequence ID" value="GIY57011.1"/>
    <property type="molecule type" value="Genomic_DNA"/>
</dbReference>
<accession>A0AAV4UGP7</accession>
<reference evidence="2 3" key="1">
    <citation type="submission" date="2021-06" db="EMBL/GenBank/DDBJ databases">
        <title>Caerostris darwini draft genome.</title>
        <authorList>
            <person name="Kono N."/>
            <person name="Arakawa K."/>
        </authorList>
    </citation>
    <scope>NUCLEOTIDE SEQUENCE [LARGE SCALE GENOMIC DNA]</scope>
</reference>
<proteinExistence type="predicted"/>
<protein>
    <submittedName>
        <fullName evidence="2">Uncharacterized protein</fullName>
    </submittedName>
</protein>
<name>A0AAV4UGP7_9ARAC</name>
<evidence type="ECO:0000313" key="2">
    <source>
        <dbReference type="EMBL" id="GIY57011.1"/>
    </source>
</evidence>
<dbReference type="AlphaFoldDB" id="A0AAV4UGP7"/>